<dbReference type="EMBL" id="QDEB01057552">
    <property type="protein sequence ID" value="RZC36918.1"/>
    <property type="molecule type" value="Genomic_DNA"/>
</dbReference>
<name>A0A482VWW7_ASBVE</name>
<evidence type="ECO:0000256" key="3">
    <source>
        <dbReference type="ARBA" id="ARBA00023187"/>
    </source>
</evidence>
<protein>
    <submittedName>
        <fullName evidence="9">Telomere Sde2 2 and/or SF3a60 bindingd domain containing protein</fullName>
    </submittedName>
</protein>
<keyword evidence="10" id="KW-1185">Reference proteome</keyword>
<dbReference type="Pfam" id="PF16837">
    <property type="entry name" value="SF3A3"/>
    <property type="match status" value="1"/>
</dbReference>
<dbReference type="InterPro" id="IPR051421">
    <property type="entry name" value="RNA_Proc_DNA_Dmg_Regulator"/>
</dbReference>
<evidence type="ECO:0000313" key="10">
    <source>
        <dbReference type="Proteomes" id="UP000292052"/>
    </source>
</evidence>
<dbReference type="InterPro" id="IPR021966">
    <property type="entry name" value="SF3a60_bindingd"/>
</dbReference>
<dbReference type="OrthoDB" id="2160351at2759"/>
<evidence type="ECO:0000256" key="1">
    <source>
        <dbReference type="ARBA" id="ARBA00004123"/>
    </source>
</evidence>
<gene>
    <name evidence="9" type="ORF">BDFB_002720</name>
</gene>
<keyword evidence="3" id="KW-0508">mRNA splicing</keyword>
<accession>A0A482VWW7</accession>
<dbReference type="InterPro" id="IPR025086">
    <property type="entry name" value="SDE2/SF3A3_SAP"/>
</dbReference>
<keyword evidence="4" id="KW-0539">Nucleus</keyword>
<sequence>METILEQQRRYHEEKERLIDAMVKEMLHKKNTYREAINSDYRLKYLLDRYMTSTDRLIELYEDKDGQRKAEVAALTGPNEFQEFYNRLKQIKDFYRKHPNEISVPMSVEFDELAKARENPTEEMANLVDFTDEEGYGKYLDLHECYEKYINLKGIEKVDYITYLATFEQLYDVPKERKTGEYRKYLLCLIDYLTWFVQRVKPLMDLDNDLQAEVDAVMVQWDSGTVQGWPKETGSALANVGAHLDLSAFSSWEELASLGLDRLKSALMALGLKCGGTLEERAQRLFSTKGKGSLDPSLMTKNKSGKASKEKEQLRQRELACLEAQIY</sequence>
<evidence type="ECO:0000313" key="9">
    <source>
        <dbReference type="EMBL" id="RZC36918.1"/>
    </source>
</evidence>
<dbReference type="Pfam" id="PF12108">
    <property type="entry name" value="SF3a60_bindingd"/>
    <property type="match status" value="1"/>
</dbReference>
<dbReference type="Pfam" id="PF13297">
    <property type="entry name" value="SDE2_2C"/>
    <property type="match status" value="1"/>
</dbReference>
<feature type="non-terminal residue" evidence="9">
    <location>
        <position position="327"/>
    </location>
</feature>
<feature type="domain" description="SDE2/SF3A3 SAP" evidence="7">
    <location>
        <begin position="225"/>
        <end position="298"/>
    </location>
</feature>
<evidence type="ECO:0000259" key="8">
    <source>
        <dbReference type="Pfam" id="PF16837"/>
    </source>
</evidence>
<evidence type="ECO:0000256" key="2">
    <source>
        <dbReference type="ARBA" id="ARBA00022664"/>
    </source>
</evidence>
<dbReference type="InterPro" id="IPR031774">
    <property type="entry name" value="SF3A3_dom"/>
</dbReference>
<dbReference type="GO" id="GO:0005634">
    <property type="term" value="C:nucleus"/>
    <property type="evidence" value="ECO:0007669"/>
    <property type="project" value="UniProtKB-SubCell"/>
</dbReference>
<dbReference type="GO" id="GO:0008380">
    <property type="term" value="P:RNA splicing"/>
    <property type="evidence" value="ECO:0007669"/>
    <property type="project" value="UniProtKB-KW"/>
</dbReference>
<dbReference type="AlphaFoldDB" id="A0A482VWW7"/>
<feature type="domain" description="Splicing factor SF3a60 binding" evidence="6">
    <location>
        <begin position="74"/>
        <end position="100"/>
    </location>
</feature>
<evidence type="ECO:0000259" key="7">
    <source>
        <dbReference type="Pfam" id="PF13297"/>
    </source>
</evidence>
<feature type="region of interest" description="Disordered" evidence="5">
    <location>
        <begin position="289"/>
        <end position="312"/>
    </location>
</feature>
<dbReference type="PANTHER" id="PTHR12786:SF2">
    <property type="entry name" value="SPLICING FACTOR 3A SUBUNIT 3"/>
    <property type="match status" value="1"/>
</dbReference>
<comment type="subcellular location">
    <subcellularLocation>
        <location evidence="1">Nucleus</location>
    </subcellularLocation>
</comment>
<evidence type="ECO:0000259" key="6">
    <source>
        <dbReference type="Pfam" id="PF12108"/>
    </source>
</evidence>
<dbReference type="GO" id="GO:0006397">
    <property type="term" value="P:mRNA processing"/>
    <property type="evidence" value="ECO:0007669"/>
    <property type="project" value="UniProtKB-KW"/>
</dbReference>
<evidence type="ECO:0000256" key="5">
    <source>
        <dbReference type="SAM" id="MobiDB-lite"/>
    </source>
</evidence>
<dbReference type="STRING" id="1661398.A0A482VWW7"/>
<feature type="domain" description="SF3A3" evidence="8">
    <location>
        <begin position="130"/>
        <end position="178"/>
    </location>
</feature>
<dbReference type="PANTHER" id="PTHR12786">
    <property type="entry name" value="SPLICING FACTOR SF3A-RELATED"/>
    <property type="match status" value="1"/>
</dbReference>
<keyword evidence="2" id="KW-0507">mRNA processing</keyword>
<reference evidence="9 10" key="1">
    <citation type="submission" date="2017-03" db="EMBL/GenBank/DDBJ databases">
        <title>Genome of the blue death feigning beetle - Asbolus verrucosus.</title>
        <authorList>
            <person name="Rider S.D."/>
        </authorList>
    </citation>
    <scope>NUCLEOTIDE SEQUENCE [LARGE SCALE GENOMIC DNA]</scope>
    <source>
        <strain evidence="9">Butters</strain>
        <tissue evidence="9">Head and leg muscle</tissue>
    </source>
</reference>
<evidence type="ECO:0000256" key="4">
    <source>
        <dbReference type="ARBA" id="ARBA00023242"/>
    </source>
</evidence>
<comment type="caution">
    <text evidence="9">The sequence shown here is derived from an EMBL/GenBank/DDBJ whole genome shotgun (WGS) entry which is preliminary data.</text>
</comment>
<proteinExistence type="predicted"/>
<organism evidence="9 10">
    <name type="scientific">Asbolus verrucosus</name>
    <name type="common">Desert ironclad beetle</name>
    <dbReference type="NCBI Taxonomy" id="1661398"/>
    <lineage>
        <taxon>Eukaryota</taxon>
        <taxon>Metazoa</taxon>
        <taxon>Ecdysozoa</taxon>
        <taxon>Arthropoda</taxon>
        <taxon>Hexapoda</taxon>
        <taxon>Insecta</taxon>
        <taxon>Pterygota</taxon>
        <taxon>Neoptera</taxon>
        <taxon>Endopterygota</taxon>
        <taxon>Coleoptera</taxon>
        <taxon>Polyphaga</taxon>
        <taxon>Cucujiformia</taxon>
        <taxon>Tenebrionidae</taxon>
        <taxon>Pimeliinae</taxon>
        <taxon>Asbolus</taxon>
    </lineage>
</organism>
<dbReference type="Proteomes" id="UP000292052">
    <property type="component" value="Unassembled WGS sequence"/>
</dbReference>